<evidence type="ECO:0000256" key="1">
    <source>
        <dbReference type="SAM" id="MobiDB-lite"/>
    </source>
</evidence>
<organism evidence="2 3">
    <name type="scientific">Luteibacter rhizovicinus</name>
    <dbReference type="NCBI Taxonomy" id="242606"/>
    <lineage>
        <taxon>Bacteria</taxon>
        <taxon>Pseudomonadati</taxon>
        <taxon>Pseudomonadota</taxon>
        <taxon>Gammaproteobacteria</taxon>
        <taxon>Lysobacterales</taxon>
        <taxon>Rhodanobacteraceae</taxon>
        <taxon>Luteibacter</taxon>
    </lineage>
</organism>
<comment type="caution">
    <text evidence="2">The sequence shown here is derived from an EMBL/GenBank/DDBJ whole genome shotgun (WGS) entry which is preliminary data.</text>
</comment>
<dbReference type="OrthoDB" id="5948502at2"/>
<reference evidence="2 3" key="1">
    <citation type="submission" date="2019-03" db="EMBL/GenBank/DDBJ databases">
        <title>Above-ground endophytic microbial communities from plants in different locations in the United States.</title>
        <authorList>
            <person name="Frank C."/>
        </authorList>
    </citation>
    <scope>NUCLEOTIDE SEQUENCE [LARGE SCALE GENOMIC DNA]</scope>
    <source>
        <strain evidence="2 3">LP_13_YM</strain>
    </source>
</reference>
<protein>
    <submittedName>
        <fullName evidence="2">Cell division and transport-associated protein TolA</fullName>
    </submittedName>
</protein>
<accession>A0A4R3YNM4</accession>
<keyword evidence="2" id="KW-0131">Cell cycle</keyword>
<feature type="compositionally biased region" description="Pro residues" evidence="1">
    <location>
        <begin position="87"/>
        <end position="117"/>
    </location>
</feature>
<feature type="region of interest" description="Disordered" evidence="1">
    <location>
        <begin position="67"/>
        <end position="164"/>
    </location>
</feature>
<feature type="compositionally biased region" description="Basic and acidic residues" evidence="1">
    <location>
        <begin position="155"/>
        <end position="164"/>
    </location>
</feature>
<dbReference type="EMBL" id="SMCS01000004">
    <property type="protein sequence ID" value="TCV93931.1"/>
    <property type="molecule type" value="Genomic_DNA"/>
</dbReference>
<keyword evidence="3" id="KW-1185">Reference proteome</keyword>
<evidence type="ECO:0000313" key="2">
    <source>
        <dbReference type="EMBL" id="TCV93931.1"/>
    </source>
</evidence>
<dbReference type="GO" id="GO:0051301">
    <property type="term" value="P:cell division"/>
    <property type="evidence" value="ECO:0007669"/>
    <property type="project" value="UniProtKB-KW"/>
</dbReference>
<dbReference type="SUPFAM" id="SSF74653">
    <property type="entry name" value="TolA/TonB C-terminal domain"/>
    <property type="match status" value="1"/>
</dbReference>
<sequence>MANRKETSRAVVLAALLHLGIVAFLAFAIIPCSTYEEYAERLGVPADWNPMKCPAPLELPGQIIEATLVGPTGSPPPKATKVKPTPDTTPPPQVIPAPTPPQPVKPPVPTLPPPPKQPDVKDQEKVVDDALQKAEDAKKLQEEKQRQQQAEIDAQNEKKKQEKQKEIDEIFKQLDAAKAQTKKADSTKKQAEQQLKDLQNAKDDGLPDLPAAAQKQTGTNGKDSGKLGLYIAAIQNAVTANYTRPDDMPNVPCQVHVIQIPGGQVTSVKVDASCPYNASQRTYVENAVLRAQPLPYAGFEDVYQRDITFTFRP</sequence>
<name>A0A4R3YNM4_9GAMM</name>
<dbReference type="Proteomes" id="UP000295645">
    <property type="component" value="Unassembled WGS sequence"/>
</dbReference>
<dbReference type="Gene3D" id="3.30.1150.10">
    <property type="match status" value="1"/>
</dbReference>
<dbReference type="AlphaFoldDB" id="A0A4R3YNM4"/>
<dbReference type="RefSeq" id="WP_132144120.1">
    <property type="nucleotide sequence ID" value="NZ_SMCS01000004.1"/>
</dbReference>
<keyword evidence="2" id="KW-0132">Cell division</keyword>
<gene>
    <name evidence="2" type="ORF">EC912_104126</name>
</gene>
<proteinExistence type="predicted"/>
<evidence type="ECO:0000313" key="3">
    <source>
        <dbReference type="Proteomes" id="UP000295645"/>
    </source>
</evidence>
<feature type="region of interest" description="Disordered" evidence="1">
    <location>
        <begin position="199"/>
        <end position="222"/>
    </location>
</feature>
<feature type="compositionally biased region" description="Basic and acidic residues" evidence="1">
    <location>
        <begin position="118"/>
        <end position="146"/>
    </location>
</feature>